<dbReference type="InterPro" id="IPR029044">
    <property type="entry name" value="Nucleotide-diphossugar_trans"/>
</dbReference>
<sequence>MTPARNEADNLPAVVERVRAQEQRPACWLIVDDGSTDRTPELLETYTEEVPWISAVRLDRDASEYDSHYGPAKVISTGLEIIARDHEAEWAQCDYVGVLDCDILVRDDYFSSLQTELRSAERRGIVSGLLHERDRRDDAEGNPWGGAMLFDRQCLADIGGYPVVPSHDAVFRVKVEKRGWKTYKTPETCGLQLRSPHSARGLWNGYKREGESLYFLNYHPINALLAGVYHALRSPYYQGVAYLYGYTSSYARGREQISDPEVEEHYREERFDDLKRRIATRGRTATRAVTTRVRHLLGLNGVPSQ</sequence>
<gene>
    <name evidence="4" type="ORF">ACFO5R_09895</name>
</gene>
<dbReference type="AlphaFoldDB" id="A0ABD5PNX4"/>
<protein>
    <submittedName>
        <fullName evidence="4">Glycosyltransferase</fullName>
        <ecNumber evidence="4">2.4.-.-</ecNumber>
    </submittedName>
</protein>
<reference evidence="4 5" key="1">
    <citation type="journal article" date="2019" name="Int. J. Syst. Evol. Microbiol.">
        <title>The Global Catalogue of Microorganisms (GCM) 10K type strain sequencing project: providing services to taxonomists for standard genome sequencing and annotation.</title>
        <authorList>
            <consortium name="The Broad Institute Genomics Platform"/>
            <consortium name="The Broad Institute Genome Sequencing Center for Infectious Disease"/>
            <person name="Wu L."/>
            <person name="Ma J."/>
        </authorList>
    </citation>
    <scope>NUCLEOTIDE SEQUENCE [LARGE SCALE GENOMIC DNA]</scope>
    <source>
        <strain evidence="4 5">WLHS5</strain>
    </source>
</reference>
<evidence type="ECO:0000259" key="3">
    <source>
        <dbReference type="Pfam" id="PF00535"/>
    </source>
</evidence>
<keyword evidence="1 4" id="KW-0328">Glycosyltransferase</keyword>
<dbReference type="InterPro" id="IPR001173">
    <property type="entry name" value="Glyco_trans_2-like"/>
</dbReference>
<dbReference type="CDD" id="cd00761">
    <property type="entry name" value="Glyco_tranf_GTA_type"/>
    <property type="match status" value="1"/>
</dbReference>
<keyword evidence="5" id="KW-1185">Reference proteome</keyword>
<dbReference type="SUPFAM" id="SSF53448">
    <property type="entry name" value="Nucleotide-diphospho-sugar transferases"/>
    <property type="match status" value="1"/>
</dbReference>
<dbReference type="PANTHER" id="PTHR43630">
    <property type="entry name" value="POLY-BETA-1,6-N-ACETYL-D-GLUCOSAMINE SYNTHASE"/>
    <property type="match status" value="1"/>
</dbReference>
<evidence type="ECO:0000313" key="4">
    <source>
        <dbReference type="EMBL" id="MFC4542239.1"/>
    </source>
</evidence>
<dbReference type="Proteomes" id="UP001595898">
    <property type="component" value="Unassembled WGS sequence"/>
</dbReference>
<keyword evidence="2 4" id="KW-0808">Transferase</keyword>
<evidence type="ECO:0000256" key="1">
    <source>
        <dbReference type="ARBA" id="ARBA00022676"/>
    </source>
</evidence>
<dbReference type="RefSeq" id="WP_250141639.1">
    <property type="nucleotide sequence ID" value="NZ_JALIQP010000004.1"/>
</dbReference>
<name>A0ABD5PNX4_9EURY</name>
<organism evidence="4 5">
    <name type="scientific">Halosolutus amylolyticus</name>
    <dbReference type="NCBI Taxonomy" id="2932267"/>
    <lineage>
        <taxon>Archaea</taxon>
        <taxon>Methanobacteriati</taxon>
        <taxon>Methanobacteriota</taxon>
        <taxon>Stenosarchaea group</taxon>
        <taxon>Halobacteria</taxon>
        <taxon>Halobacteriales</taxon>
        <taxon>Natrialbaceae</taxon>
        <taxon>Halosolutus</taxon>
    </lineage>
</organism>
<accession>A0ABD5PNX4</accession>
<dbReference type="GO" id="GO:0016757">
    <property type="term" value="F:glycosyltransferase activity"/>
    <property type="evidence" value="ECO:0007669"/>
    <property type="project" value="UniProtKB-KW"/>
</dbReference>
<dbReference type="Gene3D" id="3.90.550.10">
    <property type="entry name" value="Spore Coat Polysaccharide Biosynthesis Protein SpsA, Chain A"/>
    <property type="match status" value="1"/>
</dbReference>
<dbReference type="EMBL" id="JBHSFA010000005">
    <property type="protein sequence ID" value="MFC4542239.1"/>
    <property type="molecule type" value="Genomic_DNA"/>
</dbReference>
<comment type="caution">
    <text evidence="4">The sequence shown here is derived from an EMBL/GenBank/DDBJ whole genome shotgun (WGS) entry which is preliminary data.</text>
</comment>
<dbReference type="PANTHER" id="PTHR43630:SF1">
    <property type="entry name" value="POLY-BETA-1,6-N-ACETYL-D-GLUCOSAMINE SYNTHASE"/>
    <property type="match status" value="1"/>
</dbReference>
<evidence type="ECO:0000313" key="5">
    <source>
        <dbReference type="Proteomes" id="UP001595898"/>
    </source>
</evidence>
<feature type="domain" description="Glycosyltransferase 2-like" evidence="3">
    <location>
        <begin position="2"/>
        <end position="174"/>
    </location>
</feature>
<proteinExistence type="predicted"/>
<dbReference type="EC" id="2.4.-.-" evidence="4"/>
<evidence type="ECO:0000256" key="2">
    <source>
        <dbReference type="ARBA" id="ARBA00022679"/>
    </source>
</evidence>
<dbReference type="Pfam" id="PF00535">
    <property type="entry name" value="Glycos_transf_2"/>
    <property type="match status" value="1"/>
</dbReference>